<feature type="region of interest" description="Disordered" evidence="5">
    <location>
        <begin position="202"/>
        <end position="277"/>
    </location>
</feature>
<accession>A0ABW8C952</accession>
<evidence type="ECO:0000313" key="10">
    <source>
        <dbReference type="Proteomes" id="UP001614394"/>
    </source>
</evidence>
<gene>
    <name evidence="9" type="ORF">ACIGXA_20840</name>
</gene>
<feature type="domain" description="Gram-positive cocci surface proteins LPxTG" evidence="8">
    <location>
        <begin position="267"/>
        <end position="305"/>
    </location>
</feature>
<evidence type="ECO:0000256" key="5">
    <source>
        <dbReference type="SAM" id="MobiDB-lite"/>
    </source>
</evidence>
<reference evidence="9 10" key="1">
    <citation type="submission" date="2024-10" db="EMBL/GenBank/DDBJ databases">
        <title>The Natural Products Discovery Center: Release of the First 8490 Sequenced Strains for Exploring Actinobacteria Biosynthetic Diversity.</title>
        <authorList>
            <person name="Kalkreuter E."/>
            <person name="Kautsar S.A."/>
            <person name="Yang D."/>
            <person name="Bader C.D."/>
            <person name="Teijaro C.N."/>
            <person name="Fluegel L."/>
            <person name="Davis C.M."/>
            <person name="Simpson J.R."/>
            <person name="Lauterbach L."/>
            <person name="Steele A.D."/>
            <person name="Gui C."/>
            <person name="Meng S."/>
            <person name="Li G."/>
            <person name="Viehrig K."/>
            <person name="Ye F."/>
            <person name="Su P."/>
            <person name="Kiefer A.F."/>
            <person name="Nichols A."/>
            <person name="Cepeda A.J."/>
            <person name="Yan W."/>
            <person name="Fan B."/>
            <person name="Jiang Y."/>
            <person name="Adhikari A."/>
            <person name="Zheng C.-J."/>
            <person name="Schuster L."/>
            <person name="Cowan T.M."/>
            <person name="Smanski M.J."/>
            <person name="Chevrette M.G."/>
            <person name="De Carvalho L.P.S."/>
            <person name="Shen B."/>
        </authorList>
    </citation>
    <scope>NUCLEOTIDE SEQUENCE [LARGE SCALE GENOMIC DNA]</scope>
    <source>
        <strain evidence="9 10">NPDC053399</strain>
    </source>
</reference>
<keyword evidence="6" id="KW-0472">Membrane</keyword>
<evidence type="ECO:0000256" key="6">
    <source>
        <dbReference type="SAM" id="Phobius"/>
    </source>
</evidence>
<feature type="compositionally biased region" description="Low complexity" evidence="5">
    <location>
        <begin position="253"/>
        <end position="264"/>
    </location>
</feature>
<comment type="caution">
    <text evidence="9">The sequence shown here is derived from an EMBL/GenBank/DDBJ whole genome shotgun (WGS) entry which is preliminary data.</text>
</comment>
<sequence length="305" mass="30950">MKLARISAIVAAAAIAPAVLFSSPAVAAEGTQPVTTSTPDTAPDTKPADPAHGSDSSVDDDRVAILRMLADKNTGRAVRAAAQKALDGTPEDLRYFLEVGRFKARLHDDRVLIARIISGGGPGLQEAGEAALTANTPEAIKYFLEVGQYQARLQDDRVRVAQIVNVGGPAVRAAGIAALRSGTPESIKYFLEVGQYEARAKDKAAEDAAKDKPTPTPGKPKPGTGSGGKPTTGDQPKPGTGTSGKPAAVVTSPPNAAAPAGNNGTELASTGAGDTPQWAVGGAVVALGAGAGLVLVNRRRPSTGR</sequence>
<feature type="compositionally biased region" description="Low complexity" evidence="5">
    <location>
        <begin position="33"/>
        <end position="51"/>
    </location>
</feature>
<name>A0ABW8C952_9ACTN</name>
<keyword evidence="6" id="KW-1133">Transmembrane helix</keyword>
<proteinExistence type="predicted"/>
<dbReference type="RefSeq" id="WP_399651288.1">
    <property type="nucleotide sequence ID" value="NZ_JBITYG010000006.1"/>
</dbReference>
<organism evidence="9 10">
    <name type="scientific">Streptomyces fildesensis</name>
    <dbReference type="NCBI Taxonomy" id="375757"/>
    <lineage>
        <taxon>Bacteria</taxon>
        <taxon>Bacillati</taxon>
        <taxon>Actinomycetota</taxon>
        <taxon>Actinomycetes</taxon>
        <taxon>Kitasatosporales</taxon>
        <taxon>Streptomycetaceae</taxon>
        <taxon>Streptomyces</taxon>
    </lineage>
</organism>
<feature type="compositionally biased region" description="Basic and acidic residues" evidence="5">
    <location>
        <begin position="202"/>
        <end position="213"/>
    </location>
</feature>
<feature type="signal peptide" evidence="7">
    <location>
        <begin position="1"/>
        <end position="27"/>
    </location>
</feature>
<evidence type="ECO:0000256" key="3">
    <source>
        <dbReference type="ARBA" id="ARBA00022729"/>
    </source>
</evidence>
<evidence type="ECO:0000259" key="8">
    <source>
        <dbReference type="PROSITE" id="PS50847"/>
    </source>
</evidence>
<dbReference type="Proteomes" id="UP001614394">
    <property type="component" value="Unassembled WGS sequence"/>
</dbReference>
<protein>
    <recommendedName>
        <fullName evidence="8">Gram-positive cocci surface proteins LPxTG domain-containing protein</fullName>
    </recommendedName>
</protein>
<evidence type="ECO:0000256" key="1">
    <source>
        <dbReference type="ARBA" id="ARBA00022512"/>
    </source>
</evidence>
<feature type="region of interest" description="Disordered" evidence="5">
    <location>
        <begin position="28"/>
        <end position="58"/>
    </location>
</feature>
<dbReference type="InterPro" id="IPR005506">
    <property type="entry name" value="DUF312_ALF"/>
</dbReference>
<keyword evidence="6" id="KW-0812">Transmembrane</keyword>
<dbReference type="InterPro" id="IPR019931">
    <property type="entry name" value="LPXTG_anchor"/>
</dbReference>
<feature type="chain" id="PRO_5047188845" description="Gram-positive cocci surface proteins LPxTG domain-containing protein" evidence="7">
    <location>
        <begin position="28"/>
        <end position="305"/>
    </location>
</feature>
<dbReference type="EMBL" id="JBITYG010000006">
    <property type="protein sequence ID" value="MFI9102969.1"/>
    <property type="molecule type" value="Genomic_DNA"/>
</dbReference>
<evidence type="ECO:0000256" key="4">
    <source>
        <dbReference type="ARBA" id="ARBA00023088"/>
    </source>
</evidence>
<dbReference type="PROSITE" id="PS50847">
    <property type="entry name" value="GRAM_POS_ANCHORING"/>
    <property type="match status" value="1"/>
</dbReference>
<keyword evidence="2" id="KW-0964">Secreted</keyword>
<keyword evidence="1" id="KW-0134">Cell wall</keyword>
<keyword evidence="10" id="KW-1185">Reference proteome</keyword>
<dbReference type="Pfam" id="PF03752">
    <property type="entry name" value="ALF"/>
    <property type="match status" value="3"/>
</dbReference>
<feature type="transmembrane region" description="Helical" evidence="6">
    <location>
        <begin position="278"/>
        <end position="296"/>
    </location>
</feature>
<evidence type="ECO:0000313" key="9">
    <source>
        <dbReference type="EMBL" id="MFI9102969.1"/>
    </source>
</evidence>
<evidence type="ECO:0000256" key="2">
    <source>
        <dbReference type="ARBA" id="ARBA00022525"/>
    </source>
</evidence>
<evidence type="ECO:0000256" key="7">
    <source>
        <dbReference type="SAM" id="SignalP"/>
    </source>
</evidence>
<keyword evidence="3 7" id="KW-0732">Signal</keyword>
<keyword evidence="4" id="KW-0572">Peptidoglycan-anchor</keyword>